<proteinExistence type="predicted"/>
<dbReference type="AlphaFoldDB" id="A0A4P7CVP4"/>
<reference evidence="1 2" key="1">
    <citation type="submission" date="2019-03" db="EMBL/GenBank/DDBJ databases">
        <title>Paraburkholderia sp. 7MH5, isolated from subtropical forest soil.</title>
        <authorList>
            <person name="Gao Z.-H."/>
            <person name="Qiu L.-H."/>
        </authorList>
    </citation>
    <scope>NUCLEOTIDE SEQUENCE [LARGE SCALE GENOMIC DNA]</scope>
    <source>
        <strain evidence="1 2">7MH5</strain>
    </source>
</reference>
<organism evidence="1 2">
    <name type="scientific">Paraburkholderia pallida</name>
    <dbReference type="NCBI Taxonomy" id="2547399"/>
    <lineage>
        <taxon>Bacteria</taxon>
        <taxon>Pseudomonadati</taxon>
        <taxon>Pseudomonadota</taxon>
        <taxon>Betaproteobacteria</taxon>
        <taxon>Burkholderiales</taxon>
        <taxon>Burkholderiaceae</taxon>
        <taxon>Paraburkholderia</taxon>
    </lineage>
</organism>
<sequence>MLKTFLPYLLVALLAGSAGFGLEHLIERGELAAEKVAHSKDNERHANDLSLMSKAAFDAESRAIDAHAQAASDVAAIDAQLTKERLAHEADNAENRAAIADGTRRLRVAVSNFRAAGGDEADSGASAGSVGDGASGTAELSPAWGAALFGIFDDADSDARAKADYLQQYVCALQRRGLIEGECALQLPPK</sequence>
<accession>A0A4P7CVP4</accession>
<dbReference type="RefSeq" id="WP_134749722.1">
    <property type="nucleotide sequence ID" value="NZ_CP038148.1"/>
</dbReference>
<keyword evidence="2" id="KW-1185">Reference proteome</keyword>
<evidence type="ECO:0000313" key="1">
    <source>
        <dbReference type="EMBL" id="QBQ98161.1"/>
    </source>
</evidence>
<dbReference type="EMBL" id="CP038148">
    <property type="protein sequence ID" value="QBQ98161.1"/>
    <property type="molecule type" value="Genomic_DNA"/>
</dbReference>
<gene>
    <name evidence="1" type="ORF">E1956_13910</name>
</gene>
<dbReference type="KEGG" id="ppai:E1956_13910"/>
<dbReference type="OrthoDB" id="9135778at2"/>
<name>A0A4P7CVP4_9BURK</name>
<dbReference type="Pfam" id="PF03245">
    <property type="entry name" value="Phage_lysis"/>
    <property type="match status" value="1"/>
</dbReference>
<dbReference type="InterPro" id="IPR004929">
    <property type="entry name" value="I-spanin"/>
</dbReference>
<dbReference type="GO" id="GO:0044659">
    <property type="term" value="P:viral release from host cell by cytolysis"/>
    <property type="evidence" value="ECO:0007669"/>
    <property type="project" value="InterPro"/>
</dbReference>
<dbReference type="Proteomes" id="UP000295727">
    <property type="component" value="Chromosome 1"/>
</dbReference>
<protein>
    <submittedName>
        <fullName evidence="1">Lysozyme</fullName>
    </submittedName>
</protein>
<evidence type="ECO:0000313" key="2">
    <source>
        <dbReference type="Proteomes" id="UP000295727"/>
    </source>
</evidence>